<organism evidence="3 4">
    <name type="scientific">Saccharothrix violaceirubra</name>
    <dbReference type="NCBI Taxonomy" id="413306"/>
    <lineage>
        <taxon>Bacteria</taxon>
        <taxon>Bacillati</taxon>
        <taxon>Actinomycetota</taxon>
        <taxon>Actinomycetes</taxon>
        <taxon>Pseudonocardiales</taxon>
        <taxon>Pseudonocardiaceae</taxon>
        <taxon>Saccharothrix</taxon>
    </lineage>
</organism>
<evidence type="ECO:0000256" key="1">
    <source>
        <dbReference type="SAM" id="MobiDB-lite"/>
    </source>
</evidence>
<dbReference type="InterPro" id="IPR024414">
    <property type="entry name" value="Uncharacterised_PrgI"/>
</dbReference>
<sequence length="406" mass="42653">MTAPVRIPADVDMHDRVLGPLTARQLAILAAAGAVLYLTWAATRAFMPIPVFLAFAVPVGAASAMLALGKRDGVPMDKLLVAAIRQRVAPRHRVAAPEGVRPAPAWLTPDTDQAAGRRKGGKSRTGQPEQVSPSALRLPAEAVTETGVVDLGTDGLAVIAVASTVNFALRTPNEQEALVASFGRYLHSLTAPVQVLVRTERLDLSTQIAELRERAGGLPHPALEAAAVEHADYLVQLGQQSDLLRRQVLLVLREPLGVAAPTDGLGGPGPMAVLSSMAGKRRKQAGEQVDAGTRRAAESRLVRRLGEAIELLSPAGIVVTPLDAGQATAVLASACNPDSLLPPSAGLAGADEVITTSGADLTEDDIDGGSYFAHRATMPSRAPSGRSEDRDEYGDDWDYEDERGRS</sequence>
<dbReference type="AlphaFoldDB" id="A0A7W7T5E8"/>
<gene>
    <name evidence="3" type="ORF">F4559_004251</name>
</gene>
<dbReference type="Proteomes" id="UP000542674">
    <property type="component" value="Unassembled WGS sequence"/>
</dbReference>
<feature type="region of interest" description="Disordered" evidence="1">
    <location>
        <begin position="93"/>
        <end position="135"/>
    </location>
</feature>
<reference evidence="3 4" key="1">
    <citation type="submission" date="2020-08" db="EMBL/GenBank/DDBJ databases">
        <title>Sequencing the genomes of 1000 actinobacteria strains.</title>
        <authorList>
            <person name="Klenk H.-P."/>
        </authorList>
    </citation>
    <scope>NUCLEOTIDE SEQUENCE [LARGE SCALE GENOMIC DNA]</scope>
    <source>
        <strain evidence="3 4">DSM 45084</strain>
    </source>
</reference>
<keyword evidence="4" id="KW-1185">Reference proteome</keyword>
<feature type="transmembrane region" description="Helical" evidence="2">
    <location>
        <begin position="46"/>
        <end position="68"/>
    </location>
</feature>
<dbReference type="EMBL" id="JACHJS010000001">
    <property type="protein sequence ID" value="MBB4966892.1"/>
    <property type="molecule type" value="Genomic_DNA"/>
</dbReference>
<accession>A0A7W7T5E8</accession>
<feature type="compositionally biased region" description="Polar residues" evidence="1">
    <location>
        <begin position="124"/>
        <end position="133"/>
    </location>
</feature>
<feature type="transmembrane region" description="Helical" evidence="2">
    <location>
        <begin position="21"/>
        <end position="40"/>
    </location>
</feature>
<feature type="compositionally biased region" description="Acidic residues" evidence="1">
    <location>
        <begin position="390"/>
        <end position="406"/>
    </location>
</feature>
<feature type="region of interest" description="Disordered" evidence="1">
    <location>
        <begin position="361"/>
        <end position="406"/>
    </location>
</feature>
<evidence type="ECO:0000313" key="4">
    <source>
        <dbReference type="Proteomes" id="UP000542674"/>
    </source>
</evidence>
<evidence type="ECO:0000256" key="2">
    <source>
        <dbReference type="SAM" id="Phobius"/>
    </source>
</evidence>
<dbReference type="Pfam" id="PF12666">
    <property type="entry name" value="PrgI"/>
    <property type="match status" value="1"/>
</dbReference>
<dbReference type="RefSeq" id="WP_184671192.1">
    <property type="nucleotide sequence ID" value="NZ_BAABAI010000022.1"/>
</dbReference>
<evidence type="ECO:0008006" key="5">
    <source>
        <dbReference type="Google" id="ProtNLM"/>
    </source>
</evidence>
<protein>
    <recommendedName>
        <fullName evidence="5">PrgI family protein</fullName>
    </recommendedName>
</protein>
<keyword evidence="2" id="KW-1133">Transmembrane helix</keyword>
<keyword evidence="2" id="KW-0472">Membrane</keyword>
<name>A0A7W7T5E8_9PSEU</name>
<evidence type="ECO:0000313" key="3">
    <source>
        <dbReference type="EMBL" id="MBB4966892.1"/>
    </source>
</evidence>
<proteinExistence type="predicted"/>
<keyword evidence="2" id="KW-0812">Transmembrane</keyword>
<comment type="caution">
    <text evidence="3">The sequence shown here is derived from an EMBL/GenBank/DDBJ whole genome shotgun (WGS) entry which is preliminary data.</text>
</comment>